<protein>
    <recommendedName>
        <fullName evidence="5">Adenosine deaminase domain-containing protein</fullName>
    </recommendedName>
</protein>
<evidence type="ECO:0000256" key="1">
    <source>
        <dbReference type="ARBA" id="ARBA00001947"/>
    </source>
</evidence>
<keyword evidence="2" id="KW-0479">Metal-binding</keyword>
<dbReference type="Proteomes" id="UP001465153">
    <property type="component" value="Unassembled WGS sequence"/>
</dbReference>
<evidence type="ECO:0000256" key="3">
    <source>
        <dbReference type="ARBA" id="ARBA00022801"/>
    </source>
</evidence>
<keyword evidence="4" id="KW-0732">Signal</keyword>
<keyword evidence="3" id="KW-0378">Hydrolase</keyword>
<reference evidence="6 7" key="1">
    <citation type="submission" date="2024-04" db="EMBL/GenBank/DDBJ databases">
        <title>Draft genome sequence of Sessilibacter corallicola NBRC 116591.</title>
        <authorList>
            <person name="Miyakawa T."/>
            <person name="Kusuya Y."/>
            <person name="Miura T."/>
        </authorList>
    </citation>
    <scope>NUCLEOTIDE SEQUENCE [LARGE SCALE GENOMIC DNA]</scope>
    <source>
        <strain evidence="6 7">KU-00831-HH</strain>
    </source>
</reference>
<evidence type="ECO:0000256" key="2">
    <source>
        <dbReference type="ARBA" id="ARBA00022723"/>
    </source>
</evidence>
<dbReference type="EMBL" id="BAABWN010000019">
    <property type="protein sequence ID" value="GAA6170101.1"/>
    <property type="molecule type" value="Genomic_DNA"/>
</dbReference>
<feature type="signal peptide" evidence="4">
    <location>
        <begin position="1"/>
        <end position="27"/>
    </location>
</feature>
<feature type="chain" id="PRO_5046462432" description="Adenosine deaminase domain-containing protein" evidence="4">
    <location>
        <begin position="28"/>
        <end position="484"/>
    </location>
</feature>
<dbReference type="InterPro" id="IPR001365">
    <property type="entry name" value="A_deaminase_dom"/>
</dbReference>
<feature type="domain" description="Adenosine deaminase" evidence="5">
    <location>
        <begin position="190"/>
        <end position="449"/>
    </location>
</feature>
<dbReference type="InterPro" id="IPR006330">
    <property type="entry name" value="Ado/ade_deaminase"/>
</dbReference>
<evidence type="ECO:0000313" key="6">
    <source>
        <dbReference type="EMBL" id="GAA6170101.1"/>
    </source>
</evidence>
<dbReference type="Pfam" id="PF00962">
    <property type="entry name" value="A_deaminase"/>
    <property type="match status" value="1"/>
</dbReference>
<comment type="caution">
    <text evidence="6">The sequence shown here is derived from an EMBL/GenBank/DDBJ whole genome shotgun (WGS) entry which is preliminary data.</text>
</comment>
<gene>
    <name evidence="6" type="ORF">NBRC116591_39140</name>
</gene>
<accession>A0ABQ0AEN9</accession>
<sequence>MVFIGFMKYLTYTVCVFLFAFFSQSGAADTHSKMEAWFKNFKTTATPQQMYNFVRALPKGGDLHHHLTGSMYSEWWYELASNPASNGGYEYFTRVELLPCRGYNSDEFSPNSQFFYFKTIQKSNYETLSACEKSTYKSLSELSPKEKNGFLSSIRLDEPHEDRKEFFERHWQRLGDMTRNPIIRSKLLLRKMQSYKQQNVSYLETISNPSGFVHPDGSYIAPESVLTLFKDMLNSPEAKATGVTVRFQISILRFSGFAEKALVSAFEFIDNNRDYYVAINFVGREDDGRGHPLRFLKTLRELRLHFPKINLSIHGGESVEPNKHVKDTLLIGATRIGHGLNSIMDPDTLLLLRNGKYLIETNLISNYKLKYITDFKKHPFPEYLRVGIPVALSTDDNGMWDSTFSDEFYVAIKEYNLSWQELTEMITNSIAFSYLDDTSKEEHMTQLDKSLKKFMKARLANKKLTDVTPERSFICEYDNQLCES</sequence>
<dbReference type="PANTHER" id="PTHR11409">
    <property type="entry name" value="ADENOSINE DEAMINASE"/>
    <property type="match status" value="1"/>
</dbReference>
<comment type="cofactor">
    <cofactor evidence="1">
        <name>Zn(2+)</name>
        <dbReference type="ChEBI" id="CHEBI:29105"/>
    </cofactor>
</comment>
<evidence type="ECO:0000259" key="5">
    <source>
        <dbReference type="Pfam" id="PF00962"/>
    </source>
</evidence>
<dbReference type="Gene3D" id="3.20.20.140">
    <property type="entry name" value="Metal-dependent hydrolases"/>
    <property type="match status" value="1"/>
</dbReference>
<keyword evidence="7" id="KW-1185">Reference proteome</keyword>
<evidence type="ECO:0000256" key="4">
    <source>
        <dbReference type="SAM" id="SignalP"/>
    </source>
</evidence>
<proteinExistence type="predicted"/>
<evidence type="ECO:0000313" key="7">
    <source>
        <dbReference type="Proteomes" id="UP001465153"/>
    </source>
</evidence>
<organism evidence="6 7">
    <name type="scientific">Sessilibacter corallicola</name>
    <dbReference type="NCBI Taxonomy" id="2904075"/>
    <lineage>
        <taxon>Bacteria</taxon>
        <taxon>Pseudomonadati</taxon>
        <taxon>Pseudomonadota</taxon>
        <taxon>Gammaproteobacteria</taxon>
        <taxon>Cellvibrionales</taxon>
        <taxon>Cellvibrionaceae</taxon>
        <taxon>Sessilibacter</taxon>
    </lineage>
</organism>
<dbReference type="SUPFAM" id="SSF51556">
    <property type="entry name" value="Metallo-dependent hydrolases"/>
    <property type="match status" value="1"/>
</dbReference>
<dbReference type="InterPro" id="IPR032466">
    <property type="entry name" value="Metal_Hydrolase"/>
</dbReference>
<name>A0ABQ0AEN9_9GAMM</name>
<dbReference type="PANTHER" id="PTHR11409:SF39">
    <property type="entry name" value="ADENOSINE DEAMINASE 2"/>
    <property type="match status" value="1"/>
</dbReference>